<keyword evidence="2" id="KW-1185">Reference proteome</keyword>
<dbReference type="Proteomes" id="UP001303473">
    <property type="component" value="Unassembled WGS sequence"/>
</dbReference>
<sequence length="89" mass="10115">MNLWVEFCSDCSISDPVTGFENYSQHEDAFLGYLKERHFCDDKASGCYQRFFSHLAEKDLGGVSDEELASRLRQLLDDLRAVEETSQGG</sequence>
<dbReference type="AlphaFoldDB" id="A0AAN6N4I6"/>
<dbReference type="EMBL" id="MU853837">
    <property type="protein sequence ID" value="KAK3938098.1"/>
    <property type="molecule type" value="Genomic_DNA"/>
</dbReference>
<accession>A0AAN6N4I6</accession>
<organism evidence="1 2">
    <name type="scientific">Diplogelasinospora grovesii</name>
    <dbReference type="NCBI Taxonomy" id="303347"/>
    <lineage>
        <taxon>Eukaryota</taxon>
        <taxon>Fungi</taxon>
        <taxon>Dikarya</taxon>
        <taxon>Ascomycota</taxon>
        <taxon>Pezizomycotina</taxon>
        <taxon>Sordariomycetes</taxon>
        <taxon>Sordariomycetidae</taxon>
        <taxon>Sordariales</taxon>
        <taxon>Diplogelasinosporaceae</taxon>
        <taxon>Diplogelasinospora</taxon>
    </lineage>
</organism>
<gene>
    <name evidence="1" type="ORF">QBC46DRAFT_356111</name>
</gene>
<protein>
    <submittedName>
        <fullName evidence="1">Uncharacterized protein</fullName>
    </submittedName>
</protein>
<reference evidence="2" key="1">
    <citation type="journal article" date="2023" name="Mol. Phylogenet. Evol.">
        <title>Genome-scale phylogeny and comparative genomics of the fungal order Sordariales.</title>
        <authorList>
            <person name="Hensen N."/>
            <person name="Bonometti L."/>
            <person name="Westerberg I."/>
            <person name="Brannstrom I.O."/>
            <person name="Guillou S."/>
            <person name="Cros-Aarteil S."/>
            <person name="Calhoun S."/>
            <person name="Haridas S."/>
            <person name="Kuo A."/>
            <person name="Mondo S."/>
            <person name="Pangilinan J."/>
            <person name="Riley R."/>
            <person name="LaButti K."/>
            <person name="Andreopoulos B."/>
            <person name="Lipzen A."/>
            <person name="Chen C."/>
            <person name="Yan M."/>
            <person name="Daum C."/>
            <person name="Ng V."/>
            <person name="Clum A."/>
            <person name="Steindorff A."/>
            <person name="Ohm R.A."/>
            <person name="Martin F."/>
            <person name="Silar P."/>
            <person name="Natvig D.O."/>
            <person name="Lalanne C."/>
            <person name="Gautier V."/>
            <person name="Ament-Velasquez S.L."/>
            <person name="Kruys A."/>
            <person name="Hutchinson M.I."/>
            <person name="Powell A.J."/>
            <person name="Barry K."/>
            <person name="Miller A.N."/>
            <person name="Grigoriev I.V."/>
            <person name="Debuchy R."/>
            <person name="Gladieux P."/>
            <person name="Hiltunen Thoren M."/>
            <person name="Johannesson H."/>
        </authorList>
    </citation>
    <scope>NUCLEOTIDE SEQUENCE [LARGE SCALE GENOMIC DNA]</scope>
    <source>
        <strain evidence="2">CBS 340.73</strain>
    </source>
</reference>
<comment type="caution">
    <text evidence="1">The sequence shown here is derived from an EMBL/GenBank/DDBJ whole genome shotgun (WGS) entry which is preliminary data.</text>
</comment>
<name>A0AAN6N4I6_9PEZI</name>
<evidence type="ECO:0000313" key="1">
    <source>
        <dbReference type="EMBL" id="KAK3938098.1"/>
    </source>
</evidence>
<evidence type="ECO:0000313" key="2">
    <source>
        <dbReference type="Proteomes" id="UP001303473"/>
    </source>
</evidence>
<proteinExistence type="predicted"/>